<proteinExistence type="predicted"/>
<dbReference type="EMBL" id="JBHSAB010000023">
    <property type="protein sequence ID" value="MFC3909316.1"/>
    <property type="molecule type" value="Genomic_DNA"/>
</dbReference>
<accession>A0ABV8CH35</accession>
<evidence type="ECO:0000313" key="1">
    <source>
        <dbReference type="EMBL" id="MFC3909316.1"/>
    </source>
</evidence>
<reference evidence="2" key="1">
    <citation type="journal article" date="2019" name="Int. J. Syst. Evol. Microbiol.">
        <title>The Global Catalogue of Microorganisms (GCM) 10K type strain sequencing project: providing services to taxonomists for standard genome sequencing and annotation.</title>
        <authorList>
            <consortium name="The Broad Institute Genomics Platform"/>
            <consortium name="The Broad Institute Genome Sequencing Center for Infectious Disease"/>
            <person name="Wu L."/>
            <person name="Ma J."/>
        </authorList>
    </citation>
    <scope>NUCLEOTIDE SEQUENCE [LARGE SCALE GENOMIC DNA]</scope>
    <source>
        <strain evidence="2">CCUG 59858</strain>
    </source>
</reference>
<organism evidence="1 2">
    <name type="scientific">Legionella dresdenensis</name>
    <dbReference type="NCBI Taxonomy" id="450200"/>
    <lineage>
        <taxon>Bacteria</taxon>
        <taxon>Pseudomonadati</taxon>
        <taxon>Pseudomonadota</taxon>
        <taxon>Gammaproteobacteria</taxon>
        <taxon>Legionellales</taxon>
        <taxon>Legionellaceae</taxon>
        <taxon>Legionella</taxon>
    </lineage>
</organism>
<keyword evidence="2" id="KW-1185">Reference proteome</keyword>
<dbReference type="Proteomes" id="UP001595758">
    <property type="component" value="Unassembled WGS sequence"/>
</dbReference>
<protein>
    <submittedName>
        <fullName evidence="1">Uncharacterized protein</fullName>
    </submittedName>
</protein>
<sequence length="101" mass="11510">MNNKNYETGTSTKQYRYKLIAQRFKLPHGLCVLVIKDKQEDIIIHTAAALVFRDDEMLSDMSPQDIRKIGYIFACDFESIGKSKDTGTPEFSEPCCCHLST</sequence>
<gene>
    <name evidence="1" type="ORF">ACFORL_09560</name>
</gene>
<comment type="caution">
    <text evidence="1">The sequence shown here is derived from an EMBL/GenBank/DDBJ whole genome shotgun (WGS) entry which is preliminary data.</text>
</comment>
<dbReference type="RefSeq" id="WP_382343420.1">
    <property type="nucleotide sequence ID" value="NZ_JBHSAB010000023.1"/>
</dbReference>
<name>A0ABV8CH35_9GAMM</name>
<evidence type="ECO:0000313" key="2">
    <source>
        <dbReference type="Proteomes" id="UP001595758"/>
    </source>
</evidence>